<gene>
    <name evidence="1" type="ORF">O9H85_18415</name>
</gene>
<name>A0ABT4QBW9_9BACL</name>
<dbReference type="EMBL" id="JAQAGZ010000011">
    <property type="protein sequence ID" value="MCZ8514361.1"/>
    <property type="molecule type" value="Genomic_DNA"/>
</dbReference>
<comment type="caution">
    <text evidence="1">The sequence shown here is derived from an EMBL/GenBank/DDBJ whole genome shotgun (WGS) entry which is preliminary data.</text>
</comment>
<evidence type="ECO:0000313" key="2">
    <source>
        <dbReference type="Proteomes" id="UP001527882"/>
    </source>
</evidence>
<proteinExistence type="predicted"/>
<reference evidence="1 2" key="1">
    <citation type="submission" date="2022-12" db="EMBL/GenBank/DDBJ databases">
        <title>Draft genome sequence of Paenibacillus sp. dW9.</title>
        <authorList>
            <person name="Choi E.-W."/>
            <person name="Kim D.-U."/>
        </authorList>
    </citation>
    <scope>NUCLEOTIDE SEQUENCE [LARGE SCALE GENOMIC DNA]</scope>
    <source>
        <strain evidence="2">dW9</strain>
    </source>
</reference>
<evidence type="ECO:0000313" key="1">
    <source>
        <dbReference type="EMBL" id="MCZ8514361.1"/>
    </source>
</evidence>
<protein>
    <submittedName>
        <fullName evidence="1">Uncharacterized protein</fullName>
    </submittedName>
</protein>
<sequence>MKDWLVPGGIEDYVGQGKDVWYVTSNTAVASSNLYKTDLTTGEGGKLIQDARRYPLDQVEADTGGSMFVMISQRNKTEWSNKIFRWNPQQTPYELTANFVSNTLPFSYSIKALNGKLLIARNDLSGGHSELDKPLSLLDLKTHQQVHLTWEHRPIALDHTADEFVALAEDGMLAFIRPEASEKPDRELEVPGLQSGKWIAVKK</sequence>
<keyword evidence="2" id="KW-1185">Reference proteome</keyword>
<accession>A0ABT4QBW9</accession>
<dbReference type="RefSeq" id="WP_269882876.1">
    <property type="nucleotide sequence ID" value="NZ_JAQAGZ010000011.1"/>
</dbReference>
<dbReference type="Proteomes" id="UP001527882">
    <property type="component" value="Unassembled WGS sequence"/>
</dbReference>
<organism evidence="1 2">
    <name type="scientific">Paenibacillus gyeongsangnamensis</name>
    <dbReference type="NCBI Taxonomy" id="3388067"/>
    <lineage>
        <taxon>Bacteria</taxon>
        <taxon>Bacillati</taxon>
        <taxon>Bacillota</taxon>
        <taxon>Bacilli</taxon>
        <taxon>Bacillales</taxon>
        <taxon>Paenibacillaceae</taxon>
        <taxon>Paenibacillus</taxon>
    </lineage>
</organism>